<dbReference type="EMBL" id="JYDR01000558">
    <property type="protein sequence ID" value="KRY64228.1"/>
    <property type="molecule type" value="Genomic_DNA"/>
</dbReference>
<evidence type="ECO:0000313" key="2">
    <source>
        <dbReference type="Proteomes" id="UP000054632"/>
    </source>
</evidence>
<dbReference type="Proteomes" id="UP000054632">
    <property type="component" value="Unassembled WGS sequence"/>
</dbReference>
<evidence type="ECO:0000313" key="1">
    <source>
        <dbReference type="EMBL" id="KRY64228.1"/>
    </source>
</evidence>
<dbReference type="AlphaFoldDB" id="A0A0V1DRZ0"/>
<gene>
    <name evidence="1" type="ORF">T4A_901</name>
</gene>
<name>A0A0V1DRZ0_TRIPS</name>
<organism evidence="1 2">
    <name type="scientific">Trichinella pseudospiralis</name>
    <name type="common">Parasitic roundworm</name>
    <dbReference type="NCBI Taxonomy" id="6337"/>
    <lineage>
        <taxon>Eukaryota</taxon>
        <taxon>Metazoa</taxon>
        <taxon>Ecdysozoa</taxon>
        <taxon>Nematoda</taxon>
        <taxon>Enoplea</taxon>
        <taxon>Dorylaimia</taxon>
        <taxon>Trichinellida</taxon>
        <taxon>Trichinellidae</taxon>
        <taxon>Trichinella</taxon>
    </lineage>
</organism>
<proteinExistence type="predicted"/>
<accession>A0A0V1DRZ0</accession>
<sequence length="85" mass="8761">MDTGDVKTTSLSHCGGLLFRVDDPCCPTLSLAGDDDAVAVSSLGVVATAVCSSEESTNVTEGRFLVTEGRFLVSFFGTNNPNSGL</sequence>
<protein>
    <submittedName>
        <fullName evidence="1">Uncharacterized protein</fullName>
    </submittedName>
</protein>
<comment type="caution">
    <text evidence="1">The sequence shown here is derived from an EMBL/GenBank/DDBJ whole genome shotgun (WGS) entry which is preliminary data.</text>
</comment>
<reference evidence="1 2" key="1">
    <citation type="submission" date="2015-01" db="EMBL/GenBank/DDBJ databases">
        <title>Evolution of Trichinella species and genotypes.</title>
        <authorList>
            <person name="Korhonen P.K."/>
            <person name="Edoardo P."/>
            <person name="Giuseppe L.R."/>
            <person name="Gasser R.B."/>
        </authorList>
    </citation>
    <scope>NUCLEOTIDE SEQUENCE [LARGE SCALE GENOMIC DNA]</scope>
    <source>
        <strain evidence="1">ISS13</strain>
    </source>
</reference>